<dbReference type="AlphaFoldDB" id="A0AAX4EY86"/>
<evidence type="ECO:0000313" key="2">
    <source>
        <dbReference type="EMBL" id="WOA52006.1"/>
    </source>
</evidence>
<dbReference type="Proteomes" id="UP001304423">
    <property type="component" value="Chromosome"/>
</dbReference>
<sequence>MRDISTPGHSTPDHSSRQTIGKSQDRLCLLNEITVSACNYFLPRYASLHWGFKQVNNNSEAGSKNWRRGLPVGENYSITIISDNFLL</sequence>
<feature type="region of interest" description="Disordered" evidence="1">
    <location>
        <begin position="1"/>
        <end position="22"/>
    </location>
</feature>
<accession>A0AAX4EY86</accession>
<dbReference type="RefSeq" id="WP_316392498.1">
    <property type="nucleotide sequence ID" value="NZ_CP136339.1"/>
</dbReference>
<evidence type="ECO:0000313" key="3">
    <source>
        <dbReference type="Proteomes" id="UP001304423"/>
    </source>
</evidence>
<gene>
    <name evidence="2" type="ORF">RXA29_19275</name>
</gene>
<protein>
    <submittedName>
        <fullName evidence="2">Uncharacterized protein</fullName>
    </submittedName>
</protein>
<reference evidence="2" key="1">
    <citation type="submission" date="2023-10" db="EMBL/GenBank/DDBJ databases">
        <title>Clonality and diversity in the soft rot Dickeya solani phytopathogen.</title>
        <authorList>
            <person name="Pedron J."/>
            <person name="Van Gijsegem F."/>
            <person name="Portier P."/>
            <person name="Taghouti G."/>
        </authorList>
    </citation>
    <scope>NUCLEOTIDE SEQUENCE</scope>
    <source>
        <strain evidence="2">CFBP5647</strain>
    </source>
</reference>
<organism evidence="2 3">
    <name type="scientific">Dickeya solani</name>
    <dbReference type="NCBI Taxonomy" id="1089444"/>
    <lineage>
        <taxon>Bacteria</taxon>
        <taxon>Pseudomonadati</taxon>
        <taxon>Pseudomonadota</taxon>
        <taxon>Gammaproteobacteria</taxon>
        <taxon>Enterobacterales</taxon>
        <taxon>Pectobacteriaceae</taxon>
        <taxon>Dickeya</taxon>
    </lineage>
</organism>
<evidence type="ECO:0000256" key="1">
    <source>
        <dbReference type="SAM" id="MobiDB-lite"/>
    </source>
</evidence>
<dbReference type="EMBL" id="CP136339">
    <property type="protein sequence ID" value="WOA52006.1"/>
    <property type="molecule type" value="Genomic_DNA"/>
</dbReference>
<name>A0AAX4EY86_9GAMM</name>
<proteinExistence type="predicted"/>